<gene>
    <name evidence="2" type="ORF">XD72_0065</name>
    <name evidence="3" type="ORF">XE07_1073</name>
</gene>
<sequence length="94" mass="10653">MSEEISEGSIVRYSGTGTVGIVKVLKTEEDGEEWALLDSTGLYYHLSTLQPIERLPERREIGARTLEEMEERMVAEEERMRSVKMEDESVESGG</sequence>
<proteinExistence type="predicted"/>
<accession>A0A117MCH1</accession>
<comment type="caution">
    <text evidence="3">The sequence shown here is derived from an EMBL/GenBank/DDBJ whole genome shotgun (WGS) entry which is preliminary data.</text>
</comment>
<dbReference type="PATRIC" id="fig|301375.6.peg.2478"/>
<name>A0A117MCH1_9EURY</name>
<dbReference type="Proteomes" id="UP000057043">
    <property type="component" value="Unassembled WGS sequence"/>
</dbReference>
<evidence type="ECO:0008006" key="6">
    <source>
        <dbReference type="Google" id="ProtNLM"/>
    </source>
</evidence>
<feature type="compositionally biased region" description="Basic and acidic residues" evidence="1">
    <location>
        <begin position="72"/>
        <end position="87"/>
    </location>
</feature>
<evidence type="ECO:0000256" key="1">
    <source>
        <dbReference type="SAM" id="MobiDB-lite"/>
    </source>
</evidence>
<evidence type="ECO:0000313" key="4">
    <source>
        <dbReference type="Proteomes" id="UP000053961"/>
    </source>
</evidence>
<evidence type="ECO:0000313" key="5">
    <source>
        <dbReference type="Proteomes" id="UP000057043"/>
    </source>
</evidence>
<dbReference type="EMBL" id="LGFT01000001">
    <property type="protein sequence ID" value="KUK45591.1"/>
    <property type="molecule type" value="Genomic_DNA"/>
</dbReference>
<dbReference type="Proteomes" id="UP000053961">
    <property type="component" value="Unassembled WGS sequence"/>
</dbReference>
<organism evidence="3 4">
    <name type="scientific">Methanothrix harundinacea</name>
    <dbReference type="NCBI Taxonomy" id="301375"/>
    <lineage>
        <taxon>Archaea</taxon>
        <taxon>Methanobacteriati</taxon>
        <taxon>Methanobacteriota</taxon>
        <taxon>Stenosarchaea group</taxon>
        <taxon>Methanomicrobia</taxon>
        <taxon>Methanotrichales</taxon>
        <taxon>Methanotrichaceae</taxon>
        <taxon>Methanothrix</taxon>
    </lineage>
</organism>
<reference evidence="4 5" key="2">
    <citation type="journal article" date="2015" name="MBio">
        <title>Genome-Resolved Metagenomic Analysis Reveals Roles for Candidate Phyla and Other Microbial Community Members in Biogeochemical Transformations in Oil Reservoirs.</title>
        <authorList>
            <person name="Hu P."/>
            <person name="Tom L."/>
            <person name="Singh A."/>
            <person name="Thomas B.C."/>
            <person name="Baker B.J."/>
            <person name="Piceno Y.M."/>
            <person name="Andersen G.L."/>
            <person name="Banfield J.F."/>
        </authorList>
    </citation>
    <scope>NUCLEOTIDE SEQUENCE [LARGE SCALE GENOMIC DNA]</scope>
    <source>
        <strain evidence="2">57_489</strain>
    </source>
</reference>
<protein>
    <recommendedName>
        <fullName evidence="6">DUF2098 domain-containing protein</fullName>
    </recommendedName>
</protein>
<feature type="region of interest" description="Disordered" evidence="1">
    <location>
        <begin position="72"/>
        <end position="94"/>
    </location>
</feature>
<dbReference type="EMBL" id="LGHB01000012">
    <property type="protein sequence ID" value="KUK96506.1"/>
    <property type="molecule type" value="Genomic_DNA"/>
</dbReference>
<evidence type="ECO:0000313" key="3">
    <source>
        <dbReference type="EMBL" id="KUK96506.1"/>
    </source>
</evidence>
<reference evidence="3" key="1">
    <citation type="journal article" date="2015" name="MBio">
        <title>Genome-resolved metagenomic analysis reveals roles for candidate phyla and other microbial community members in biogeochemical transformations in oil reservoirs.</title>
        <authorList>
            <person name="Hu P."/>
            <person name="Tom L."/>
            <person name="Singh A."/>
            <person name="Thomas B.C."/>
            <person name="Baker B.J."/>
            <person name="Piceno Y.M."/>
            <person name="Andersen G.L."/>
            <person name="Banfield J.F."/>
        </authorList>
    </citation>
    <scope>NUCLEOTIDE SEQUENCE [LARGE SCALE GENOMIC DNA]</scope>
    <source>
        <strain evidence="3">56_747</strain>
    </source>
</reference>
<dbReference type="AlphaFoldDB" id="A0A117MCH1"/>
<dbReference type="InterPro" id="IPR019209">
    <property type="entry name" value="DUF2098"/>
</dbReference>
<dbReference type="Pfam" id="PF09871">
    <property type="entry name" value="DUF2098"/>
    <property type="match status" value="1"/>
</dbReference>
<evidence type="ECO:0000313" key="2">
    <source>
        <dbReference type="EMBL" id="KUK45591.1"/>
    </source>
</evidence>